<dbReference type="SUPFAM" id="SSF51445">
    <property type="entry name" value="(Trans)glycosidases"/>
    <property type="match status" value="1"/>
</dbReference>
<dbReference type="EC" id="3.2.1.14" evidence="3"/>
<dbReference type="InterPro" id="IPR011583">
    <property type="entry name" value="Chitinase_II/V-like_cat"/>
</dbReference>
<dbReference type="Pfam" id="PF00704">
    <property type="entry name" value="Glyco_hydro_18"/>
    <property type="match status" value="1"/>
</dbReference>
<dbReference type="PANTHER" id="PTHR11177:SF403">
    <property type="entry name" value="CHITINASE 2-RELATED"/>
    <property type="match status" value="1"/>
</dbReference>
<protein>
    <recommendedName>
        <fullName evidence="3">chitinase</fullName>
        <ecNumber evidence="3">3.2.1.14</ecNumber>
    </recommendedName>
</protein>
<keyword evidence="13" id="KW-1133">Transmembrane helix</keyword>
<dbReference type="PANTHER" id="PTHR11177">
    <property type="entry name" value="CHITINASE"/>
    <property type="match status" value="1"/>
</dbReference>
<keyword evidence="8" id="KW-1015">Disulfide bond</keyword>
<dbReference type="SUPFAM" id="SSF54556">
    <property type="entry name" value="Chitinase insertion domain"/>
    <property type="match status" value="1"/>
</dbReference>
<sequence>MKSLSCVLLASILAIVVVSANKGLTDYYTVNGHNKQVVCYWGTWATYRPKDGKFTPDDIDPALCTNLIYSFAGLDAETSTIKSLDPWMDLEENYALAGFRKATELKHAYPNLKVTLAIGGWNEGSKKYSDLAADPEKRKVFVQSVVDFLQQHNFDGLDLDWEYPAKRGGIAEDKNNFIELIRDLKSAFESHNYLLTAAIGAPAATIDISYDIPLMYKYLDFVHIMCYDYHGKWDRVTGHNSPLFSRTGETGLDLTLNVDFTIKYLMKKGAIAEKTVIGVPFYGRAFTLMNPHDHDLGSKTKTTSFQGPYTREDGFLGYNEICEELMEQDNPWTTVWNEEHKAPYMFKDTKWVSFDNEESIRIKSEYAYDNDLAGVMIWSIDTDDFRGNCGGPRFPLLRTINRALYKRSEGLSAATSVTSVNAVVLTTIVLSIYSLFQL</sequence>
<evidence type="ECO:0000256" key="13">
    <source>
        <dbReference type="SAM" id="Phobius"/>
    </source>
</evidence>
<comment type="similarity">
    <text evidence="2">Belongs to the glycosyl hydrolase 18 family. Chitinase class II subfamily.</text>
</comment>
<dbReference type="PROSITE" id="PS01095">
    <property type="entry name" value="GH18_1"/>
    <property type="match status" value="1"/>
</dbReference>
<dbReference type="GO" id="GO:0005576">
    <property type="term" value="C:extracellular region"/>
    <property type="evidence" value="ECO:0007669"/>
    <property type="project" value="TreeGrafter"/>
</dbReference>
<keyword evidence="11" id="KW-0624">Polysaccharide degradation</keyword>
<feature type="signal peptide" evidence="14">
    <location>
        <begin position="1"/>
        <end position="20"/>
    </location>
</feature>
<keyword evidence="5 14" id="KW-0732">Signal</keyword>
<evidence type="ECO:0000256" key="11">
    <source>
        <dbReference type="ARBA" id="ARBA00023326"/>
    </source>
</evidence>
<dbReference type="InterPro" id="IPR029070">
    <property type="entry name" value="Chitinase_insertion_sf"/>
</dbReference>
<reference evidence="16" key="1">
    <citation type="submission" date="2016-06" db="EMBL/GenBank/DDBJ databases">
        <authorList>
            <person name="Kjaerup R.B."/>
            <person name="Dalgaard T.S."/>
            <person name="Juul-Madsen H.R."/>
        </authorList>
    </citation>
    <scope>NUCLEOTIDE SEQUENCE</scope>
</reference>
<keyword evidence="9" id="KW-0119">Carbohydrate metabolism</keyword>
<dbReference type="InterPro" id="IPR050314">
    <property type="entry name" value="Glycosyl_Hydrlase_18"/>
</dbReference>
<dbReference type="AlphaFoldDB" id="A0A1U9XQU7"/>
<name>A0A1U9XQU7_TIGJA</name>
<dbReference type="SMART" id="SM00636">
    <property type="entry name" value="Glyco_18"/>
    <property type="match status" value="1"/>
</dbReference>
<comment type="catalytic activity">
    <reaction evidence="1">
        <text>Random endo-hydrolysis of N-acetyl-beta-D-glucosaminide (1-&gt;4)-beta-linkages in chitin and chitodextrins.</text>
        <dbReference type="EC" id="3.2.1.14"/>
    </reaction>
</comment>
<evidence type="ECO:0000256" key="14">
    <source>
        <dbReference type="SAM" id="SignalP"/>
    </source>
</evidence>
<proteinExistence type="evidence at transcript level"/>
<dbReference type="GO" id="GO:0006032">
    <property type="term" value="P:chitin catabolic process"/>
    <property type="evidence" value="ECO:0007669"/>
    <property type="project" value="UniProtKB-KW"/>
</dbReference>
<dbReference type="EMBL" id="KX427148">
    <property type="protein sequence ID" value="AQZ26770.1"/>
    <property type="molecule type" value="mRNA"/>
</dbReference>
<evidence type="ECO:0000256" key="8">
    <source>
        <dbReference type="ARBA" id="ARBA00023157"/>
    </source>
</evidence>
<evidence type="ECO:0000256" key="10">
    <source>
        <dbReference type="ARBA" id="ARBA00023295"/>
    </source>
</evidence>
<keyword evidence="4" id="KW-0147">Chitin-binding</keyword>
<keyword evidence="13" id="KW-0472">Membrane</keyword>
<keyword evidence="13" id="KW-0812">Transmembrane</keyword>
<dbReference type="Gene3D" id="3.10.50.10">
    <property type="match status" value="1"/>
</dbReference>
<evidence type="ECO:0000256" key="2">
    <source>
        <dbReference type="ARBA" id="ARBA00009121"/>
    </source>
</evidence>
<dbReference type="InterPro" id="IPR017853">
    <property type="entry name" value="GH"/>
</dbReference>
<evidence type="ECO:0000256" key="4">
    <source>
        <dbReference type="ARBA" id="ARBA00022669"/>
    </source>
</evidence>
<evidence type="ECO:0000256" key="7">
    <source>
        <dbReference type="ARBA" id="ARBA00023024"/>
    </source>
</evidence>
<keyword evidence="10 12" id="KW-0326">Glycosidase</keyword>
<evidence type="ECO:0000256" key="6">
    <source>
        <dbReference type="ARBA" id="ARBA00022801"/>
    </source>
</evidence>
<evidence type="ECO:0000259" key="15">
    <source>
        <dbReference type="PROSITE" id="PS51910"/>
    </source>
</evidence>
<dbReference type="GO" id="GO:0008843">
    <property type="term" value="F:endochitinase activity"/>
    <property type="evidence" value="ECO:0007669"/>
    <property type="project" value="UniProtKB-EC"/>
</dbReference>
<evidence type="ECO:0000256" key="9">
    <source>
        <dbReference type="ARBA" id="ARBA00023277"/>
    </source>
</evidence>
<evidence type="ECO:0000256" key="12">
    <source>
        <dbReference type="RuleBase" id="RU000489"/>
    </source>
</evidence>
<dbReference type="InterPro" id="IPR001579">
    <property type="entry name" value="Glyco_hydro_18_chit_AS"/>
</dbReference>
<keyword evidence="7" id="KW-0146">Chitin degradation</keyword>
<evidence type="ECO:0000256" key="5">
    <source>
        <dbReference type="ARBA" id="ARBA00022729"/>
    </source>
</evidence>
<dbReference type="GO" id="GO:0000272">
    <property type="term" value="P:polysaccharide catabolic process"/>
    <property type="evidence" value="ECO:0007669"/>
    <property type="project" value="UniProtKB-KW"/>
</dbReference>
<keyword evidence="6 12" id="KW-0378">Hydrolase</keyword>
<feature type="transmembrane region" description="Helical" evidence="13">
    <location>
        <begin position="411"/>
        <end position="436"/>
    </location>
</feature>
<evidence type="ECO:0000256" key="1">
    <source>
        <dbReference type="ARBA" id="ARBA00000822"/>
    </source>
</evidence>
<dbReference type="GO" id="GO:0008061">
    <property type="term" value="F:chitin binding"/>
    <property type="evidence" value="ECO:0007669"/>
    <property type="project" value="UniProtKB-KW"/>
</dbReference>
<dbReference type="FunFam" id="3.10.50.10:FF:000004">
    <property type="entry name" value="Chitinase 5"/>
    <property type="match status" value="1"/>
</dbReference>
<dbReference type="FunFam" id="3.20.20.80:FF:000097">
    <property type="entry name" value="Probable chitinase 2"/>
    <property type="match status" value="1"/>
</dbReference>
<evidence type="ECO:0000313" key="16">
    <source>
        <dbReference type="EMBL" id="AQZ26770.1"/>
    </source>
</evidence>
<dbReference type="PROSITE" id="PS51910">
    <property type="entry name" value="GH18_2"/>
    <property type="match status" value="1"/>
</dbReference>
<feature type="domain" description="GH18" evidence="15">
    <location>
        <begin position="35"/>
        <end position="407"/>
    </location>
</feature>
<dbReference type="InterPro" id="IPR001223">
    <property type="entry name" value="Glyco_hydro18_cat"/>
</dbReference>
<dbReference type="Gene3D" id="3.20.20.80">
    <property type="entry name" value="Glycosidases"/>
    <property type="match status" value="1"/>
</dbReference>
<dbReference type="CDD" id="cd02872">
    <property type="entry name" value="GH18_chitolectin_chitotriosidase"/>
    <property type="match status" value="1"/>
</dbReference>
<feature type="chain" id="PRO_5013341605" description="chitinase" evidence="14">
    <location>
        <begin position="21"/>
        <end position="438"/>
    </location>
</feature>
<organism evidence="16">
    <name type="scientific">Tigriopus japonicus</name>
    <name type="common">Copepod</name>
    <dbReference type="NCBI Taxonomy" id="158387"/>
    <lineage>
        <taxon>Eukaryota</taxon>
        <taxon>Metazoa</taxon>
        <taxon>Ecdysozoa</taxon>
        <taxon>Arthropoda</taxon>
        <taxon>Crustacea</taxon>
        <taxon>Multicrustacea</taxon>
        <taxon>Hexanauplia</taxon>
        <taxon>Copepoda</taxon>
        <taxon>Harpacticoida</taxon>
        <taxon>Harpacticidae</taxon>
        <taxon>Tigriopus</taxon>
    </lineage>
</organism>
<evidence type="ECO:0000256" key="3">
    <source>
        <dbReference type="ARBA" id="ARBA00012729"/>
    </source>
</evidence>
<accession>A0A1U9XQU7</accession>